<reference evidence="1 2" key="1">
    <citation type="submission" date="2015-03" db="EMBL/GenBank/DDBJ databases">
        <authorList>
            <person name="Morales-Cruz A."/>
            <person name="Amrine K.C."/>
            <person name="Cantu D."/>
        </authorList>
    </citation>
    <scope>NUCLEOTIDE SEQUENCE [LARGE SCALE GENOMIC DNA]</scope>
    <source>
        <strain evidence="1">DS831</strain>
    </source>
</reference>
<sequence length="299" mass="32744">MDALNALLRALHDEVADPEEGDSRARHAFLVFSQPVPSHELGILDPKAASLDVTVAGRDLTIAQSPGLLTSNRALGSTGAVVWKVTPLFAGWLASEDNVLFRSHALTPHSTVLELGCGVAGIVPLALAPRIGRYVATDQDYVLRLLKQNIAQNTSLPPARRAKAQKPRNRAEDASAGNIETLTLDWERDSVAALPQQLNQPLDASDDVGVDAVIACDCIYNEALIEPFNNTCAEICALRAKGSRPTFCIIAQQRRTYEVFEQWLISFHKRFRVWKLSDEHLPDGLKEDSGFIVHIGVLR</sequence>
<dbReference type="PANTHER" id="PTHR14614:SF109">
    <property type="entry name" value="RIBOSOMAL LYSINE N-METHYLTRANSFERASE 5"/>
    <property type="match status" value="1"/>
</dbReference>
<dbReference type="EMBL" id="LAQI01000174">
    <property type="protein sequence ID" value="KKY16149.1"/>
    <property type="molecule type" value="Genomic_DNA"/>
</dbReference>
<dbReference type="InterPro" id="IPR029063">
    <property type="entry name" value="SAM-dependent_MTases_sf"/>
</dbReference>
<dbReference type="GO" id="GO:0005829">
    <property type="term" value="C:cytosol"/>
    <property type="evidence" value="ECO:0007669"/>
    <property type="project" value="TreeGrafter"/>
</dbReference>
<dbReference type="Proteomes" id="UP000034182">
    <property type="component" value="Unassembled WGS sequence"/>
</dbReference>
<dbReference type="GO" id="GO:0008757">
    <property type="term" value="F:S-adenosylmethionine-dependent methyltransferase activity"/>
    <property type="evidence" value="ECO:0007669"/>
    <property type="project" value="UniProtKB-ARBA"/>
</dbReference>
<name>A0A0G2E025_9PEZI</name>
<keyword evidence="1" id="KW-0489">Methyltransferase</keyword>
<evidence type="ECO:0000313" key="1">
    <source>
        <dbReference type="EMBL" id="KKY16149.1"/>
    </source>
</evidence>
<dbReference type="InterPro" id="IPR019410">
    <property type="entry name" value="Methyltransf_16"/>
</dbReference>
<comment type="caution">
    <text evidence="1">The sequence shown here is derived from an EMBL/GenBank/DDBJ whole genome shotgun (WGS) entry which is preliminary data.</text>
</comment>
<dbReference type="Gene3D" id="3.40.50.150">
    <property type="entry name" value="Vaccinia Virus protein VP39"/>
    <property type="match status" value="1"/>
</dbReference>
<gene>
    <name evidence="1" type="ORF">UCDDS831_g07241</name>
</gene>
<dbReference type="GO" id="GO:0032991">
    <property type="term" value="C:protein-containing complex"/>
    <property type="evidence" value="ECO:0007669"/>
    <property type="project" value="TreeGrafter"/>
</dbReference>
<dbReference type="Pfam" id="PF10294">
    <property type="entry name" value="Methyltransf_16"/>
    <property type="match status" value="1"/>
</dbReference>
<dbReference type="GO" id="GO:0032259">
    <property type="term" value="P:methylation"/>
    <property type="evidence" value="ECO:0007669"/>
    <property type="project" value="UniProtKB-KW"/>
</dbReference>
<proteinExistence type="predicted"/>
<evidence type="ECO:0000313" key="2">
    <source>
        <dbReference type="Proteomes" id="UP000034182"/>
    </source>
</evidence>
<keyword evidence="1" id="KW-0808">Transferase</keyword>
<organism evidence="1 2">
    <name type="scientific">Diplodia seriata</name>
    <dbReference type="NCBI Taxonomy" id="420778"/>
    <lineage>
        <taxon>Eukaryota</taxon>
        <taxon>Fungi</taxon>
        <taxon>Dikarya</taxon>
        <taxon>Ascomycota</taxon>
        <taxon>Pezizomycotina</taxon>
        <taxon>Dothideomycetes</taxon>
        <taxon>Dothideomycetes incertae sedis</taxon>
        <taxon>Botryosphaeriales</taxon>
        <taxon>Botryosphaeriaceae</taxon>
        <taxon>Diplodia</taxon>
    </lineage>
</organism>
<dbReference type="SUPFAM" id="SSF53335">
    <property type="entry name" value="S-adenosyl-L-methionine-dependent methyltransferases"/>
    <property type="match status" value="1"/>
</dbReference>
<reference evidence="1 2" key="2">
    <citation type="submission" date="2015-05" db="EMBL/GenBank/DDBJ databases">
        <title>Distinctive expansion of gene families associated with plant cell wall degradation and secondary metabolism in the genomes of grapevine trunk pathogens.</title>
        <authorList>
            <person name="Lawrence D.P."/>
            <person name="Travadon R."/>
            <person name="Rolshausen P.E."/>
            <person name="Baumgartner K."/>
        </authorList>
    </citation>
    <scope>NUCLEOTIDE SEQUENCE [LARGE SCALE GENOMIC DNA]</scope>
    <source>
        <strain evidence="1">DS831</strain>
    </source>
</reference>
<protein>
    <submittedName>
        <fullName evidence="1">Putative nicotinamide n-methyltransferase</fullName>
    </submittedName>
</protein>
<dbReference type="PANTHER" id="PTHR14614">
    <property type="entry name" value="HEPATOCELLULAR CARCINOMA-ASSOCIATED ANTIGEN"/>
    <property type="match status" value="1"/>
</dbReference>
<accession>A0A0G2E025</accession>
<dbReference type="AlphaFoldDB" id="A0A0G2E025"/>